<feature type="transmembrane region" description="Helical" evidence="1">
    <location>
        <begin position="12"/>
        <end position="38"/>
    </location>
</feature>
<evidence type="ECO:0000256" key="1">
    <source>
        <dbReference type="SAM" id="Phobius"/>
    </source>
</evidence>
<proteinExistence type="predicted"/>
<accession>A0A1S8KML4</accession>
<dbReference type="NCBIfam" id="NF041013">
    <property type="entry name" value="T4P_ComGE"/>
    <property type="match status" value="1"/>
</dbReference>
<comment type="caution">
    <text evidence="2">The sequence shown here is derived from an EMBL/GenBank/DDBJ whole genome shotgun (WGS) entry which is preliminary data.</text>
</comment>
<dbReference type="Proteomes" id="UP000190409">
    <property type="component" value="Unassembled WGS sequence"/>
</dbReference>
<keyword evidence="1" id="KW-0472">Membrane</keyword>
<gene>
    <name evidence="2" type="ORF">BWX42_03675</name>
</gene>
<sequence>MYKKFKQQDGFVLLESLSALSIITLALVLILPLVITLYQTREQKKVEVESYRLLYDYTSEWNEDVQQHEAVRMNETFYIFSDRWSHRVEDSQAVIEKVELISYELEE</sequence>
<protein>
    <recommendedName>
        <fullName evidence="4">Type II secretion system protein</fullName>
    </recommendedName>
</protein>
<dbReference type="RefSeq" id="WP_077862491.1">
    <property type="nucleotide sequence ID" value="NZ_CP040419.1"/>
</dbReference>
<dbReference type="InterPro" id="IPR053468">
    <property type="entry name" value="ComGE-like"/>
</dbReference>
<keyword evidence="1" id="KW-0812">Transmembrane</keyword>
<organism evidence="2 3">
    <name type="scientific">Dolosigranulum pigrum</name>
    <dbReference type="NCBI Taxonomy" id="29394"/>
    <lineage>
        <taxon>Bacteria</taxon>
        <taxon>Bacillati</taxon>
        <taxon>Bacillota</taxon>
        <taxon>Bacilli</taxon>
        <taxon>Lactobacillales</taxon>
        <taxon>Carnobacteriaceae</taxon>
        <taxon>Dolosigranulum</taxon>
    </lineage>
</organism>
<name>A0A1S8KML4_9LACT</name>
<keyword evidence="1" id="KW-1133">Transmembrane helix</keyword>
<evidence type="ECO:0000313" key="2">
    <source>
        <dbReference type="EMBL" id="OOL80979.1"/>
    </source>
</evidence>
<dbReference type="EMBL" id="MUYF01000003">
    <property type="protein sequence ID" value="OOL80979.1"/>
    <property type="molecule type" value="Genomic_DNA"/>
</dbReference>
<evidence type="ECO:0000313" key="3">
    <source>
        <dbReference type="Proteomes" id="UP000190409"/>
    </source>
</evidence>
<dbReference type="AlphaFoldDB" id="A0A1S8KML4"/>
<reference evidence="2 3" key="1">
    <citation type="submission" date="2017-01" db="EMBL/GenBank/DDBJ databases">
        <title>Complete Genome Sequence of Dolosigranulum pigrum isolated from a Patient with interstitial lung disease.</title>
        <authorList>
            <person name="Mukhopadhyay R."/>
            <person name="Joaquin J."/>
            <person name="Hogue R."/>
            <person name="Fitzgerald S."/>
            <person name="Jospin G."/>
            <person name="Eisen J.A."/>
            <person name="Chaturvedi V."/>
        </authorList>
    </citation>
    <scope>NUCLEOTIDE SEQUENCE [LARGE SCALE GENOMIC DNA]</scope>
    <source>
        <strain evidence="2 3">15S00348</strain>
    </source>
</reference>
<evidence type="ECO:0008006" key="4">
    <source>
        <dbReference type="Google" id="ProtNLM"/>
    </source>
</evidence>